<gene>
    <name evidence="1" type="ORF">OIE82_17995</name>
</gene>
<sequence length="177" mass="19338">MDQGLAALLGASVGVVGAATTSVLTGWHARQQSRDQARIDHARWRREIRRDVYTATLVPITEAREVARQASRALVREDAGADVEPLLARLDELIHAIRASCARLYLEGPKDVAVAANAVLSALQIVDNNLVTWRLARRSAPESLVEYIERHTLKSAELSHSITRFADEASKALDAAP</sequence>
<evidence type="ECO:0000313" key="1">
    <source>
        <dbReference type="EMBL" id="WUU54927.1"/>
    </source>
</evidence>
<dbReference type="EMBL" id="CP109207">
    <property type="protein sequence ID" value="WUU54927.1"/>
    <property type="molecule type" value="Genomic_DNA"/>
</dbReference>
<name>A0ABZ1Y6Q6_9ACTN</name>
<proteinExistence type="predicted"/>
<reference evidence="1" key="1">
    <citation type="submission" date="2022-10" db="EMBL/GenBank/DDBJ databases">
        <title>The complete genomes of actinobacterial strains from the NBC collection.</title>
        <authorList>
            <person name="Joergensen T.S."/>
            <person name="Alvarez Arevalo M."/>
            <person name="Sterndorff E.B."/>
            <person name="Faurdal D."/>
            <person name="Vuksanovic O."/>
            <person name="Mourched A.-S."/>
            <person name="Charusanti P."/>
            <person name="Shaw S."/>
            <person name="Blin K."/>
            <person name="Weber T."/>
        </authorList>
    </citation>
    <scope>NUCLEOTIDE SEQUENCE [LARGE SCALE GENOMIC DNA]</scope>
    <source>
        <strain evidence="1">NBC 01686</strain>
    </source>
</reference>
<dbReference type="RefSeq" id="WP_191882916.1">
    <property type="nucleotide sequence ID" value="NZ_CP109207.1"/>
</dbReference>
<protein>
    <submittedName>
        <fullName evidence="1">Uncharacterized protein</fullName>
    </submittedName>
</protein>
<accession>A0ABZ1Y6Q6</accession>
<organism evidence="1">
    <name type="scientific">Streptomyces althioticus</name>
    <dbReference type="NCBI Taxonomy" id="83380"/>
    <lineage>
        <taxon>Bacteria</taxon>
        <taxon>Bacillati</taxon>
        <taxon>Actinomycetota</taxon>
        <taxon>Actinomycetes</taxon>
        <taxon>Kitasatosporales</taxon>
        <taxon>Streptomycetaceae</taxon>
        <taxon>Streptomyces</taxon>
        <taxon>Streptomyces althioticus group</taxon>
    </lineage>
</organism>